<protein>
    <recommendedName>
        <fullName evidence="1">DUF5069 domain-containing protein</fullName>
    </recommendedName>
</protein>
<dbReference type="InterPro" id="IPR031849">
    <property type="entry name" value="DUF5069"/>
</dbReference>
<reference evidence="2 3" key="1">
    <citation type="journal article" date="2016" name="Nat. Commun.">
        <title>Thousands of microbial genomes shed light on interconnected biogeochemical processes in an aquifer system.</title>
        <authorList>
            <person name="Anantharaman K."/>
            <person name="Brown C.T."/>
            <person name="Hug L.A."/>
            <person name="Sharon I."/>
            <person name="Castelle C.J."/>
            <person name="Probst A.J."/>
            <person name="Thomas B.C."/>
            <person name="Singh A."/>
            <person name="Wilkins M.J."/>
            <person name="Karaoz U."/>
            <person name="Brodie E.L."/>
            <person name="Williams K.H."/>
            <person name="Hubbard S.S."/>
            <person name="Banfield J.F."/>
        </authorList>
    </citation>
    <scope>NUCLEOTIDE SEQUENCE [LARGE SCALE GENOMIC DNA]</scope>
    <source>
        <strain evidence="3">RIFCSPLOWO2_12_FULL_64_10</strain>
    </source>
</reference>
<dbReference type="Pfam" id="PF16798">
    <property type="entry name" value="DUF5069"/>
    <property type="match status" value="1"/>
</dbReference>
<organism evidence="2 3">
    <name type="scientific">Handelsmanbacteria sp. (strain RIFCSPLOWO2_12_FULL_64_10)</name>
    <dbReference type="NCBI Taxonomy" id="1817868"/>
    <lineage>
        <taxon>Bacteria</taxon>
        <taxon>Candidatus Handelsmaniibacteriota</taxon>
    </lineage>
</organism>
<evidence type="ECO:0000313" key="3">
    <source>
        <dbReference type="Proteomes" id="UP000178606"/>
    </source>
</evidence>
<dbReference type="Proteomes" id="UP000178606">
    <property type="component" value="Unassembled WGS sequence"/>
</dbReference>
<dbReference type="AlphaFoldDB" id="A0A1F6C6K1"/>
<gene>
    <name evidence="2" type="ORF">A3F84_03150</name>
</gene>
<evidence type="ECO:0000313" key="2">
    <source>
        <dbReference type="EMBL" id="OGG44774.1"/>
    </source>
</evidence>
<evidence type="ECO:0000259" key="1">
    <source>
        <dbReference type="Pfam" id="PF16798"/>
    </source>
</evidence>
<accession>A0A1F6C6K1</accession>
<comment type="caution">
    <text evidence="2">The sequence shown here is derived from an EMBL/GenBank/DDBJ whole genome shotgun (WGS) entry which is preliminary data.</text>
</comment>
<feature type="domain" description="DUF5069" evidence="1">
    <location>
        <begin position="7"/>
        <end position="137"/>
    </location>
</feature>
<proteinExistence type="predicted"/>
<name>A0A1F6C6K1_HANXR</name>
<dbReference type="EMBL" id="MFKF01000396">
    <property type="protein sequence ID" value="OGG44774.1"/>
    <property type="molecule type" value="Genomic_DNA"/>
</dbReference>
<sequence>MDLTKGPPRSPKSTAVLGCVAVARMADKGRAQLAGKIGEYKYGKDSGMDKATLEFLGLTADALLEALKACPDDASLGAWLRPRVKRTAQEIEQYNQSRLAPPSTPERIAMFQERLAKWAPGRTDLKTLWDLTELDDKKSFGLA</sequence>